<dbReference type="RefSeq" id="WP_158498334.1">
    <property type="nucleotide sequence ID" value="NZ_CP007151.1"/>
</dbReference>
<sequence length="55" mass="6520">MEEYLKLLHKELSSSFNTRVELKDDDKTVGQKIGRREVLEFLESKLESFNVFQNT</sequence>
<dbReference type="EMBL" id="CP007151">
    <property type="protein sequence ID" value="AHI30269.1"/>
    <property type="molecule type" value="Genomic_DNA"/>
</dbReference>
<dbReference type="HOGENOM" id="CLU_3026986_0_0_6"/>
<dbReference type="STRING" id="1420916.AU14_17495"/>
<name>W5YMW7_9GAMM</name>
<accession>W5YMW7</accession>
<keyword evidence="2" id="KW-1185">Reference proteome</keyword>
<evidence type="ECO:0000313" key="2">
    <source>
        <dbReference type="Proteomes" id="UP000061489"/>
    </source>
</evidence>
<organism evidence="1 2">
    <name type="scientific">Marinobacter similis</name>
    <dbReference type="NCBI Taxonomy" id="1420916"/>
    <lineage>
        <taxon>Bacteria</taxon>
        <taxon>Pseudomonadati</taxon>
        <taxon>Pseudomonadota</taxon>
        <taxon>Gammaproteobacteria</taxon>
        <taxon>Pseudomonadales</taxon>
        <taxon>Marinobacteraceae</taxon>
        <taxon>Marinobacter</taxon>
    </lineage>
</organism>
<gene>
    <name evidence="1" type="ORF">AU14_17495</name>
</gene>
<dbReference type="KEGG" id="msx:AU14_17495"/>
<dbReference type="Proteomes" id="UP000061489">
    <property type="component" value="Chromosome"/>
</dbReference>
<evidence type="ECO:0000313" key="1">
    <source>
        <dbReference type="EMBL" id="AHI30269.1"/>
    </source>
</evidence>
<reference evidence="1 2" key="1">
    <citation type="journal article" date="2014" name="Genome Announc.">
        <title>Draft Genome Sequences of Marinobacter similis A3d10T and Marinobacter salarius R9SW1T.</title>
        <authorList>
            <person name="Ivanova E.P."/>
            <person name="Ng H.J."/>
            <person name="Webb H.K."/>
            <person name="Feng G."/>
            <person name="Oshima K."/>
            <person name="Hattori M."/>
            <person name="Ohkuma M."/>
            <person name="Sergeev A.F."/>
            <person name="Mikhailov V.V."/>
            <person name="Crawford R.J."/>
            <person name="Sawabe T."/>
        </authorList>
    </citation>
    <scope>NUCLEOTIDE SEQUENCE [LARGE SCALE GENOMIC DNA]</scope>
    <source>
        <strain evidence="1 2">A3d10</strain>
    </source>
</reference>
<dbReference type="AlphaFoldDB" id="W5YMW7"/>
<proteinExistence type="predicted"/>
<protein>
    <submittedName>
        <fullName evidence="1">Uncharacterized protein</fullName>
    </submittedName>
</protein>